<accession>A0A5M3MG20</accession>
<dbReference type="InterPro" id="IPR036291">
    <property type="entry name" value="NAD(P)-bd_dom_sf"/>
</dbReference>
<dbReference type="Proteomes" id="UP000053558">
    <property type="component" value="Unassembled WGS sequence"/>
</dbReference>
<dbReference type="Pfam" id="PF05368">
    <property type="entry name" value="NmrA"/>
    <property type="match status" value="1"/>
</dbReference>
<gene>
    <name evidence="4" type="ORF">CONPUDRAFT_91704</name>
</gene>
<dbReference type="OrthoDB" id="5283654at2759"/>
<dbReference type="SUPFAM" id="SSF51735">
    <property type="entry name" value="NAD(P)-binding Rossmann-fold domains"/>
    <property type="match status" value="1"/>
</dbReference>
<dbReference type="PANTHER" id="PTHR47706:SF9">
    <property type="entry name" value="NMRA-LIKE DOMAIN-CONTAINING PROTEIN-RELATED"/>
    <property type="match status" value="1"/>
</dbReference>
<proteinExistence type="predicted"/>
<dbReference type="EMBL" id="JH711582">
    <property type="protein sequence ID" value="EIW78162.1"/>
    <property type="molecule type" value="Genomic_DNA"/>
</dbReference>
<dbReference type="GO" id="GO:0016491">
    <property type="term" value="F:oxidoreductase activity"/>
    <property type="evidence" value="ECO:0007669"/>
    <property type="project" value="UniProtKB-KW"/>
</dbReference>
<keyword evidence="1" id="KW-0521">NADP</keyword>
<feature type="domain" description="NmrA-like" evidence="3">
    <location>
        <begin position="6"/>
        <end position="218"/>
    </location>
</feature>
<organism evidence="4 5">
    <name type="scientific">Coniophora puteana (strain RWD-64-598)</name>
    <name type="common">Brown rot fungus</name>
    <dbReference type="NCBI Taxonomy" id="741705"/>
    <lineage>
        <taxon>Eukaryota</taxon>
        <taxon>Fungi</taxon>
        <taxon>Dikarya</taxon>
        <taxon>Basidiomycota</taxon>
        <taxon>Agaricomycotina</taxon>
        <taxon>Agaricomycetes</taxon>
        <taxon>Agaricomycetidae</taxon>
        <taxon>Boletales</taxon>
        <taxon>Coniophorineae</taxon>
        <taxon>Coniophoraceae</taxon>
        <taxon>Coniophora</taxon>
    </lineage>
</organism>
<protein>
    <submittedName>
        <fullName evidence="4">NAD(P)-binding protein</fullName>
    </submittedName>
</protein>
<dbReference type="GeneID" id="19211472"/>
<dbReference type="AlphaFoldDB" id="A0A5M3MG20"/>
<keyword evidence="2" id="KW-0560">Oxidoreductase</keyword>
<dbReference type="OMA" id="FISAANW"/>
<dbReference type="InterPro" id="IPR051609">
    <property type="entry name" value="NmrA/Isoflavone_reductase-like"/>
</dbReference>
<dbReference type="RefSeq" id="XP_007771245.1">
    <property type="nucleotide sequence ID" value="XM_007773055.1"/>
</dbReference>
<dbReference type="KEGG" id="cput:CONPUDRAFT_91704"/>
<reference evidence="5" key="1">
    <citation type="journal article" date="2012" name="Science">
        <title>The Paleozoic origin of enzymatic lignin decomposition reconstructed from 31 fungal genomes.</title>
        <authorList>
            <person name="Floudas D."/>
            <person name="Binder M."/>
            <person name="Riley R."/>
            <person name="Barry K."/>
            <person name="Blanchette R.A."/>
            <person name="Henrissat B."/>
            <person name="Martinez A.T."/>
            <person name="Otillar R."/>
            <person name="Spatafora J.W."/>
            <person name="Yadav J.S."/>
            <person name="Aerts A."/>
            <person name="Benoit I."/>
            <person name="Boyd A."/>
            <person name="Carlson A."/>
            <person name="Copeland A."/>
            <person name="Coutinho P.M."/>
            <person name="de Vries R.P."/>
            <person name="Ferreira P."/>
            <person name="Findley K."/>
            <person name="Foster B."/>
            <person name="Gaskell J."/>
            <person name="Glotzer D."/>
            <person name="Gorecki P."/>
            <person name="Heitman J."/>
            <person name="Hesse C."/>
            <person name="Hori C."/>
            <person name="Igarashi K."/>
            <person name="Jurgens J.A."/>
            <person name="Kallen N."/>
            <person name="Kersten P."/>
            <person name="Kohler A."/>
            <person name="Kuees U."/>
            <person name="Kumar T.K.A."/>
            <person name="Kuo A."/>
            <person name="LaButti K."/>
            <person name="Larrondo L.F."/>
            <person name="Lindquist E."/>
            <person name="Ling A."/>
            <person name="Lombard V."/>
            <person name="Lucas S."/>
            <person name="Lundell T."/>
            <person name="Martin R."/>
            <person name="McLaughlin D.J."/>
            <person name="Morgenstern I."/>
            <person name="Morin E."/>
            <person name="Murat C."/>
            <person name="Nagy L.G."/>
            <person name="Nolan M."/>
            <person name="Ohm R.A."/>
            <person name="Patyshakuliyeva A."/>
            <person name="Rokas A."/>
            <person name="Ruiz-Duenas F.J."/>
            <person name="Sabat G."/>
            <person name="Salamov A."/>
            <person name="Samejima M."/>
            <person name="Schmutz J."/>
            <person name="Slot J.C."/>
            <person name="St John F."/>
            <person name="Stenlid J."/>
            <person name="Sun H."/>
            <person name="Sun S."/>
            <person name="Syed K."/>
            <person name="Tsang A."/>
            <person name="Wiebenga A."/>
            <person name="Young D."/>
            <person name="Pisabarro A."/>
            <person name="Eastwood D.C."/>
            <person name="Martin F."/>
            <person name="Cullen D."/>
            <person name="Grigoriev I.V."/>
            <person name="Hibbett D.S."/>
        </authorList>
    </citation>
    <scope>NUCLEOTIDE SEQUENCE [LARGE SCALE GENOMIC DNA]</scope>
    <source>
        <strain evidence="5">RWD-64-598 SS2</strain>
    </source>
</reference>
<comment type="caution">
    <text evidence="4">The sequence shown here is derived from an EMBL/GenBank/DDBJ whole genome shotgun (WGS) entry which is preliminary data.</text>
</comment>
<sequence>MTNTFKTFALVGAGGAIGKPVLASLLASSASKVVVLSRADSTATFASNAKLTIEKVKQDDVGAVAAVLKKHSVDVLISTVGWAGLQGQTLLVDAAKQAGVQLFVPSEFGNPTEGWTEGLLAAKDNTAKHAKSIGLPTLRVYNGLFIEDNPFVNAVSEKGTFYVLKPGDKPFSLTSLSDIGDFVAYALTTLPPSKLNDATFRIEGDRLSLAELGAVYGELKSVPVEHVDQAPEDLSLAGFINYIGKEFNSGAGAATWDHVQGKDLGTSALSNGLWEGHAWKSVRDVFAK</sequence>
<evidence type="ECO:0000313" key="4">
    <source>
        <dbReference type="EMBL" id="EIW78162.1"/>
    </source>
</evidence>
<evidence type="ECO:0000313" key="5">
    <source>
        <dbReference type="Proteomes" id="UP000053558"/>
    </source>
</evidence>
<keyword evidence="5" id="KW-1185">Reference proteome</keyword>
<evidence type="ECO:0000259" key="3">
    <source>
        <dbReference type="Pfam" id="PF05368"/>
    </source>
</evidence>
<evidence type="ECO:0000256" key="2">
    <source>
        <dbReference type="ARBA" id="ARBA00023002"/>
    </source>
</evidence>
<dbReference type="InterPro" id="IPR008030">
    <property type="entry name" value="NmrA-like"/>
</dbReference>
<dbReference type="Gene3D" id="3.40.50.720">
    <property type="entry name" value="NAD(P)-binding Rossmann-like Domain"/>
    <property type="match status" value="1"/>
</dbReference>
<evidence type="ECO:0000256" key="1">
    <source>
        <dbReference type="ARBA" id="ARBA00022857"/>
    </source>
</evidence>
<dbReference type="PANTHER" id="PTHR47706">
    <property type="entry name" value="NMRA-LIKE FAMILY PROTEIN"/>
    <property type="match status" value="1"/>
</dbReference>
<name>A0A5M3MG20_CONPW</name>